<dbReference type="CDD" id="cd00311">
    <property type="entry name" value="TIM"/>
    <property type="match status" value="1"/>
</dbReference>
<dbReference type="GO" id="GO:0006096">
    <property type="term" value="P:glycolytic process"/>
    <property type="evidence" value="ECO:0007669"/>
    <property type="project" value="UniProtKB-UniRule"/>
</dbReference>
<dbReference type="UniPathway" id="UPA00109">
    <property type="reaction ID" value="UER00189"/>
</dbReference>
<reference evidence="4 5" key="1">
    <citation type="journal article" date="2015" name="Nature">
        <title>rRNA introns, odd ribosomes, and small enigmatic genomes across a large radiation of phyla.</title>
        <authorList>
            <person name="Brown C.T."/>
            <person name="Hug L.A."/>
            <person name="Thomas B.C."/>
            <person name="Sharon I."/>
            <person name="Castelle C.J."/>
            <person name="Singh A."/>
            <person name="Wilkins M.J."/>
            <person name="Williams K.H."/>
            <person name="Banfield J.F."/>
        </authorList>
    </citation>
    <scope>NUCLEOTIDE SEQUENCE [LARGE SCALE GENOMIC DNA]</scope>
</reference>
<sequence length="246" mass="26727">MKSIVVANWKMNPPTFRAAKKLLEVTKKSAERSGALIVVAPPAIFLRELRQLYRGKRLAYAVQNAHFEGSGAYTGEISLQQAHDAGASYVVIGHAERRAMGESEDDTRKKVAAALARSMTPILCVGEKSRSASGEYFGVVKQQLRAGFTNVPAGKVARVIVAYEPIWAIGAEAAMSPRDMHEMSIFIRKTIVEMHGELGHRVVILYGGSIDEKNAGEMLRLGDVRGLLVGRASADPVRVSALLRSL</sequence>
<dbReference type="Proteomes" id="UP000034273">
    <property type="component" value="Unassembled WGS sequence"/>
</dbReference>
<comment type="subcellular location">
    <subcellularLocation>
        <location evidence="3">Cytoplasm</location>
    </subcellularLocation>
</comment>
<evidence type="ECO:0000313" key="5">
    <source>
        <dbReference type="Proteomes" id="UP000034273"/>
    </source>
</evidence>
<protein>
    <recommendedName>
        <fullName evidence="3">Triosephosphate isomerase</fullName>
        <ecNumber evidence="3">5.3.1.1</ecNumber>
    </recommendedName>
</protein>
<dbReference type="PATRIC" id="fig|1618671.3.peg.993"/>
<evidence type="ECO:0000256" key="3">
    <source>
        <dbReference type="RuleBase" id="RU363013"/>
    </source>
</evidence>
<organism evidence="4 5">
    <name type="scientific">Candidatus Kaiserbacteria bacterium GW2011_GWA2_52_12</name>
    <dbReference type="NCBI Taxonomy" id="1618671"/>
    <lineage>
        <taxon>Bacteria</taxon>
        <taxon>Candidatus Kaiseribacteriota</taxon>
    </lineage>
</organism>
<dbReference type="InterPro" id="IPR035990">
    <property type="entry name" value="TIM_sf"/>
</dbReference>
<dbReference type="GO" id="GO:0004807">
    <property type="term" value="F:triose-phosphate isomerase activity"/>
    <property type="evidence" value="ECO:0007669"/>
    <property type="project" value="UniProtKB-UniRule"/>
</dbReference>
<dbReference type="GO" id="GO:0019563">
    <property type="term" value="P:glycerol catabolic process"/>
    <property type="evidence" value="ECO:0007669"/>
    <property type="project" value="TreeGrafter"/>
</dbReference>
<evidence type="ECO:0000256" key="2">
    <source>
        <dbReference type="ARBA" id="ARBA00023235"/>
    </source>
</evidence>
<comment type="caution">
    <text evidence="4">The sequence shown here is derived from an EMBL/GenBank/DDBJ whole genome shotgun (WGS) entry which is preliminary data.</text>
</comment>
<keyword evidence="3" id="KW-0312">Gluconeogenesis</keyword>
<name>A0A0G1ZTD7_9BACT</name>
<dbReference type="InterPro" id="IPR000652">
    <property type="entry name" value="Triosephosphate_isomerase"/>
</dbReference>
<dbReference type="PROSITE" id="PS51440">
    <property type="entry name" value="TIM_2"/>
    <property type="match status" value="1"/>
</dbReference>
<keyword evidence="3" id="KW-0324">Glycolysis</keyword>
<dbReference type="PANTHER" id="PTHR21139">
    <property type="entry name" value="TRIOSEPHOSPHATE ISOMERASE"/>
    <property type="match status" value="1"/>
</dbReference>
<evidence type="ECO:0000313" key="4">
    <source>
        <dbReference type="EMBL" id="KKW22809.1"/>
    </source>
</evidence>
<dbReference type="GO" id="GO:0005829">
    <property type="term" value="C:cytosol"/>
    <property type="evidence" value="ECO:0007669"/>
    <property type="project" value="TreeGrafter"/>
</dbReference>
<dbReference type="InterPro" id="IPR013785">
    <property type="entry name" value="Aldolase_TIM"/>
</dbReference>
<gene>
    <name evidence="4" type="ORF">UY67_C0035G0014</name>
</gene>
<dbReference type="UniPathway" id="UPA00138"/>
<comment type="pathway">
    <text evidence="3">Carbohydrate degradation; glycolysis; D-glyceraldehyde 3-phosphate from glycerone phosphate: step 1/1.</text>
</comment>
<keyword evidence="3" id="KW-0963">Cytoplasm</keyword>
<dbReference type="Gene3D" id="3.20.20.70">
    <property type="entry name" value="Aldolase class I"/>
    <property type="match status" value="1"/>
</dbReference>
<dbReference type="AlphaFoldDB" id="A0A0G1ZTD7"/>
<comment type="catalytic activity">
    <reaction evidence="3">
        <text>D-glyceraldehyde 3-phosphate = dihydroxyacetone phosphate</text>
        <dbReference type="Rhea" id="RHEA:18585"/>
        <dbReference type="ChEBI" id="CHEBI:57642"/>
        <dbReference type="ChEBI" id="CHEBI:59776"/>
        <dbReference type="EC" id="5.3.1.1"/>
    </reaction>
</comment>
<dbReference type="PANTHER" id="PTHR21139:SF42">
    <property type="entry name" value="TRIOSEPHOSPHATE ISOMERASE"/>
    <property type="match status" value="1"/>
</dbReference>
<dbReference type="SUPFAM" id="SSF51351">
    <property type="entry name" value="Triosephosphate isomerase (TIM)"/>
    <property type="match status" value="1"/>
</dbReference>
<dbReference type="GO" id="GO:0046166">
    <property type="term" value="P:glyceraldehyde-3-phosphate biosynthetic process"/>
    <property type="evidence" value="ECO:0007669"/>
    <property type="project" value="TreeGrafter"/>
</dbReference>
<comment type="similarity">
    <text evidence="1 3">Belongs to the triosephosphate isomerase family.</text>
</comment>
<keyword evidence="2 3" id="KW-0413">Isomerase</keyword>
<evidence type="ECO:0000256" key="1">
    <source>
        <dbReference type="ARBA" id="ARBA00007422"/>
    </source>
</evidence>
<dbReference type="GO" id="GO:0006094">
    <property type="term" value="P:gluconeogenesis"/>
    <property type="evidence" value="ECO:0007669"/>
    <property type="project" value="UniProtKB-UniPathway"/>
</dbReference>
<comment type="pathway">
    <text evidence="3">Carbohydrate biosynthesis; gluconeogenesis.</text>
</comment>
<dbReference type="Pfam" id="PF00121">
    <property type="entry name" value="TIM"/>
    <property type="match status" value="1"/>
</dbReference>
<accession>A0A0G1ZTD7</accession>
<comment type="subunit">
    <text evidence="3">Homodimer.</text>
</comment>
<dbReference type="EMBL" id="LCQW01000035">
    <property type="protein sequence ID" value="KKW22809.1"/>
    <property type="molecule type" value="Genomic_DNA"/>
</dbReference>
<dbReference type="STRING" id="1618671.UY67_C0035G0014"/>
<dbReference type="NCBIfam" id="TIGR00419">
    <property type="entry name" value="tim"/>
    <property type="match status" value="1"/>
</dbReference>
<dbReference type="EC" id="5.3.1.1" evidence="3"/>
<proteinExistence type="inferred from homology"/>